<dbReference type="InterPro" id="IPR024114">
    <property type="entry name" value="Islet_autoAg_Ica1/Ica1-like"/>
</dbReference>
<organism evidence="4 7">
    <name type="scientific">Didymodactylos carnosus</name>
    <dbReference type="NCBI Taxonomy" id="1234261"/>
    <lineage>
        <taxon>Eukaryota</taxon>
        <taxon>Metazoa</taxon>
        <taxon>Spiralia</taxon>
        <taxon>Gnathifera</taxon>
        <taxon>Rotifera</taxon>
        <taxon>Eurotatoria</taxon>
        <taxon>Bdelloidea</taxon>
        <taxon>Philodinida</taxon>
        <taxon>Philodinidae</taxon>
        <taxon>Didymodactylos</taxon>
    </lineage>
</organism>
<evidence type="ECO:0000313" key="5">
    <source>
        <dbReference type="EMBL" id="CAF3581656.1"/>
    </source>
</evidence>
<sequence length="537" mass="60446">MYSGGNSVPFDKFAEHQDKSTLGKLRQRYWKTKQIVIKKLGREEDECIIASDSDVDAKLELLLTVKRSCYDLIRIMERYQFTVIQLSHEETDCARFLKDCSQTDKTRAGKMMSSVSKLLAYTAQQRLSLRQPLVRLTNEIETFRNRAVTDTCATVKKMEKARTDYRGNLLWLKDASQQLDPDKELEKFRRVQSQVKQTKYRYDKLKGDVIQKIDLLTASRCNMYSHVLATYQTALLLFWEKTSKTMSAIAETFKGYQYYEFTVIKDLQEPNRLLAELNTSSFIGEKITAKETKENEEIPEQNSSLIDISTDSKQQQSVTSSMMSSATNDVSSLIDILNDSDAKFDDQLLELEKLTTIQPPTPKTNDQTKPTTSDSNDNINELIHINDDKLFSEFLSSTEYNGNNTTGGMGASSSFDAHWNAAFGGATTTQSPLSSSSFASSNMLNDDSSNFLPSHILNELILSSKVENSLQLGAPQQLSHGNPNENGKASSQQPVKPLKQNIKQDKSSWFNLFADLDPLQNPDAIGGKGTVEAERSC</sequence>
<accession>A0A814A3B7</accession>
<dbReference type="EMBL" id="CAJOBA010001191">
    <property type="protein sequence ID" value="CAF3581656.1"/>
    <property type="molecule type" value="Genomic_DNA"/>
</dbReference>
<feature type="region of interest" description="Disordered" evidence="1">
    <location>
        <begin position="474"/>
        <end position="498"/>
    </location>
</feature>
<evidence type="ECO:0000256" key="1">
    <source>
        <dbReference type="SAM" id="MobiDB-lite"/>
    </source>
</evidence>
<dbReference type="PANTHER" id="PTHR10164:SF4">
    <property type="entry name" value="GH23156P"/>
    <property type="match status" value="1"/>
</dbReference>
<feature type="region of interest" description="Disordered" evidence="1">
    <location>
        <begin position="353"/>
        <end position="379"/>
    </location>
</feature>
<feature type="compositionally biased region" description="Polar residues" evidence="1">
    <location>
        <begin position="474"/>
        <end position="494"/>
    </location>
</feature>
<evidence type="ECO:0000259" key="2">
    <source>
        <dbReference type="PROSITE" id="PS50870"/>
    </source>
</evidence>
<evidence type="ECO:0000313" key="3">
    <source>
        <dbReference type="EMBL" id="CAF0798455.1"/>
    </source>
</evidence>
<feature type="region of interest" description="Disordered" evidence="1">
    <location>
        <begin position="291"/>
        <end position="311"/>
    </location>
</feature>
<dbReference type="GO" id="GO:0051049">
    <property type="term" value="P:regulation of transport"/>
    <property type="evidence" value="ECO:0007669"/>
    <property type="project" value="TreeGrafter"/>
</dbReference>
<name>A0A814A3B7_9BILA</name>
<dbReference type="SUPFAM" id="SSF103657">
    <property type="entry name" value="BAR/IMD domain-like"/>
    <property type="match status" value="1"/>
</dbReference>
<dbReference type="Proteomes" id="UP000663829">
    <property type="component" value="Unassembled WGS sequence"/>
</dbReference>
<gene>
    <name evidence="4" type="ORF">GPM918_LOCUS8945</name>
    <name evidence="3" type="ORF">OVA965_LOCUS4515</name>
    <name evidence="6" type="ORF">SRO942_LOCUS8946</name>
    <name evidence="5" type="ORF">TMI583_LOCUS4513</name>
</gene>
<feature type="domain" description="AH" evidence="2">
    <location>
        <begin position="50"/>
        <end position="251"/>
    </location>
</feature>
<dbReference type="EMBL" id="CAJNOQ010001614">
    <property type="protein sequence ID" value="CAF0907015.1"/>
    <property type="molecule type" value="Genomic_DNA"/>
</dbReference>
<dbReference type="SMART" id="SM01015">
    <property type="entry name" value="Arfaptin"/>
    <property type="match status" value="1"/>
</dbReference>
<dbReference type="GO" id="GO:0005794">
    <property type="term" value="C:Golgi apparatus"/>
    <property type="evidence" value="ECO:0007669"/>
    <property type="project" value="TreeGrafter"/>
</dbReference>
<evidence type="ECO:0000313" key="7">
    <source>
        <dbReference type="Proteomes" id="UP000663829"/>
    </source>
</evidence>
<dbReference type="InterPro" id="IPR027267">
    <property type="entry name" value="AH/BAR_dom_sf"/>
</dbReference>
<dbReference type="InterPro" id="IPR010504">
    <property type="entry name" value="AH_dom"/>
</dbReference>
<proteinExistence type="predicted"/>
<protein>
    <recommendedName>
        <fullName evidence="2">AH domain-containing protein</fullName>
    </recommendedName>
</protein>
<dbReference type="OrthoDB" id="2126778at2759"/>
<dbReference type="EMBL" id="CAJNOK010001191">
    <property type="protein sequence ID" value="CAF0798455.1"/>
    <property type="molecule type" value="Genomic_DNA"/>
</dbReference>
<feature type="compositionally biased region" description="Polar residues" evidence="1">
    <location>
        <begin position="300"/>
        <end position="311"/>
    </location>
</feature>
<dbReference type="Gene3D" id="1.20.1270.60">
    <property type="entry name" value="Arfaptin homology (AH) domain/BAR domain"/>
    <property type="match status" value="1"/>
</dbReference>
<reference evidence="4" key="1">
    <citation type="submission" date="2021-02" db="EMBL/GenBank/DDBJ databases">
        <authorList>
            <person name="Nowell W R."/>
        </authorList>
    </citation>
    <scope>NUCLEOTIDE SEQUENCE</scope>
</reference>
<feature type="compositionally biased region" description="Polar residues" evidence="1">
    <location>
        <begin position="355"/>
        <end position="379"/>
    </location>
</feature>
<dbReference type="AlphaFoldDB" id="A0A814A3B7"/>
<dbReference type="Proteomes" id="UP000677228">
    <property type="component" value="Unassembled WGS sequence"/>
</dbReference>
<dbReference type="SMART" id="SM01237">
    <property type="entry name" value="ICA69"/>
    <property type="match status" value="1"/>
</dbReference>
<evidence type="ECO:0000313" key="6">
    <source>
        <dbReference type="EMBL" id="CAF3688622.1"/>
    </source>
</evidence>
<dbReference type="Pfam" id="PF04629">
    <property type="entry name" value="ICA69"/>
    <property type="match status" value="1"/>
</dbReference>
<dbReference type="PROSITE" id="PS50870">
    <property type="entry name" value="AH"/>
    <property type="match status" value="1"/>
</dbReference>
<evidence type="ECO:0000313" key="4">
    <source>
        <dbReference type="EMBL" id="CAF0907015.1"/>
    </source>
</evidence>
<comment type="caution">
    <text evidence="4">The sequence shown here is derived from an EMBL/GenBank/DDBJ whole genome shotgun (WGS) entry which is preliminary data.</text>
</comment>
<dbReference type="Proteomes" id="UP000682733">
    <property type="component" value="Unassembled WGS sequence"/>
</dbReference>
<dbReference type="Proteomes" id="UP000681722">
    <property type="component" value="Unassembled WGS sequence"/>
</dbReference>
<dbReference type="InterPro" id="IPR006723">
    <property type="entry name" value="Islet_autoAg_Ica1_C"/>
</dbReference>
<dbReference type="Pfam" id="PF06456">
    <property type="entry name" value="Arfaptin"/>
    <property type="match status" value="1"/>
</dbReference>
<dbReference type="FunFam" id="1.20.1270.60:FF:000068">
    <property type="entry name" value="Islet cell autoantigen"/>
    <property type="match status" value="1"/>
</dbReference>
<dbReference type="EMBL" id="CAJOBC010001614">
    <property type="protein sequence ID" value="CAF3688622.1"/>
    <property type="molecule type" value="Genomic_DNA"/>
</dbReference>
<keyword evidence="7" id="KW-1185">Reference proteome</keyword>
<dbReference type="GO" id="GO:0019904">
    <property type="term" value="F:protein domain specific binding"/>
    <property type="evidence" value="ECO:0007669"/>
    <property type="project" value="InterPro"/>
</dbReference>
<dbReference type="PANTHER" id="PTHR10164">
    <property type="entry name" value="ISLET CELL AUTOANTIGEN 1"/>
    <property type="match status" value="1"/>
</dbReference>